<evidence type="ECO:0000256" key="13">
    <source>
        <dbReference type="ARBA" id="ARBA00049221"/>
    </source>
</evidence>
<name>A0A6J1S0V6_FRAOC</name>
<evidence type="ECO:0000256" key="1">
    <source>
        <dbReference type="ARBA" id="ARBA00000923"/>
    </source>
</evidence>
<reference evidence="18" key="2">
    <citation type="submission" date="2025-08" db="UniProtKB">
        <authorList>
            <consortium name="RefSeq"/>
        </authorList>
    </citation>
    <scope>IDENTIFICATION</scope>
    <source>
        <tissue evidence="18">Whole organism</tissue>
    </source>
</reference>
<evidence type="ECO:0000256" key="8">
    <source>
        <dbReference type="ARBA" id="ARBA00047427"/>
    </source>
</evidence>
<evidence type="ECO:0000256" key="14">
    <source>
        <dbReference type="ARBA" id="ARBA00049296"/>
    </source>
</evidence>
<evidence type="ECO:0000256" key="2">
    <source>
        <dbReference type="ARBA" id="ARBA00004127"/>
    </source>
</evidence>
<comment type="catalytic activity">
    <reaction evidence="8">
        <text>13-octadecanoyloxy-octadecanoate + H2O = 13-hydroxy-octadecanoate + octadecanoate + H(+)</text>
        <dbReference type="Rhea" id="RHEA:52084"/>
        <dbReference type="ChEBI" id="CHEBI:15377"/>
        <dbReference type="ChEBI" id="CHEBI:15378"/>
        <dbReference type="ChEBI" id="CHEBI:25629"/>
        <dbReference type="ChEBI" id="CHEBI:136304"/>
        <dbReference type="ChEBI" id="CHEBI:136335"/>
    </reaction>
    <physiologicalReaction direction="left-to-right" evidence="8">
        <dbReference type="Rhea" id="RHEA:52085"/>
    </physiologicalReaction>
</comment>
<evidence type="ECO:0000256" key="4">
    <source>
        <dbReference type="ARBA" id="ARBA00022692"/>
    </source>
</evidence>
<reference evidence="18" key="1">
    <citation type="journal article" date="2018" name="Proc. Natl. Acad. Sci. U.S.A.">
        <title>Phylogenomics and the evolution of hemipteroid insects.</title>
        <authorList>
            <person name="Johnson K.P."/>
            <person name="Dietrich C.H."/>
            <person name="Friedrich F."/>
            <person name="Beutel R.G."/>
            <person name="Wipfler B."/>
            <person name="Peters R.S."/>
            <person name="Allen J.M."/>
            <person name="Petersen M."/>
            <person name="Donath A."/>
            <person name="Walden K.K."/>
            <person name="Kozlov A.M."/>
            <person name="Podsiadlowski L."/>
            <person name="Mayer C."/>
            <person name="Meusemann K."/>
            <person name="Vasilikopoulos A."/>
            <person name="Waterhouse R.M."/>
            <person name="Cameron S.L."/>
            <person name="Weirauch C."/>
            <person name="Swanson D.R."/>
            <person name="Percy D.M."/>
            <person name="Hardy N.B."/>
            <person name="Terry I."/>
            <person name="Liu S."/>
            <person name="Zhou X."/>
            <person name="Misof B."/>
            <person name="Robertson H.M."/>
            <person name="Yoshizawa K."/>
        </authorList>
    </citation>
    <scope>NUCLEOTIDE SEQUENCE</scope>
    <source>
        <tissue evidence="18">Whole organism</tissue>
    </source>
</reference>
<dbReference type="GO" id="GO:0016020">
    <property type="term" value="C:membrane"/>
    <property type="evidence" value="ECO:0007669"/>
    <property type="project" value="InterPro"/>
</dbReference>
<protein>
    <submittedName>
        <fullName evidence="18">Androgen-dependent TFPI-regulating protein-like</fullName>
    </submittedName>
</protein>
<evidence type="ECO:0000256" key="12">
    <source>
        <dbReference type="ARBA" id="ARBA00048800"/>
    </source>
</evidence>
<dbReference type="GeneID" id="113202694"/>
<gene>
    <name evidence="18" type="primary">LOC113202694</name>
</gene>
<evidence type="ECO:0000256" key="15">
    <source>
        <dbReference type="ARBA" id="ARBA00049322"/>
    </source>
</evidence>
<evidence type="ECO:0000256" key="11">
    <source>
        <dbReference type="ARBA" id="ARBA00048701"/>
    </source>
</evidence>
<organism evidence="17 18">
    <name type="scientific">Frankliniella occidentalis</name>
    <name type="common">Western flower thrips</name>
    <name type="synonym">Euthrips occidentalis</name>
    <dbReference type="NCBI Taxonomy" id="133901"/>
    <lineage>
        <taxon>Eukaryota</taxon>
        <taxon>Metazoa</taxon>
        <taxon>Ecdysozoa</taxon>
        <taxon>Arthropoda</taxon>
        <taxon>Hexapoda</taxon>
        <taxon>Insecta</taxon>
        <taxon>Pterygota</taxon>
        <taxon>Neoptera</taxon>
        <taxon>Paraneoptera</taxon>
        <taxon>Thysanoptera</taxon>
        <taxon>Terebrantia</taxon>
        <taxon>Thripoidea</taxon>
        <taxon>Thripidae</taxon>
        <taxon>Frankliniella</taxon>
    </lineage>
</organism>
<dbReference type="Proteomes" id="UP000504606">
    <property type="component" value="Unplaced"/>
</dbReference>
<comment type="catalytic activity">
    <reaction evidence="15">
        <text>13-(9Z-hexadecenoyloxy)-octadecanoate + H2O = 13-hydroxy-octadecanoate + (9Z)-hexadecenoate + H(+)</text>
        <dbReference type="Rhea" id="RHEA:52076"/>
        <dbReference type="ChEBI" id="CHEBI:15377"/>
        <dbReference type="ChEBI" id="CHEBI:15378"/>
        <dbReference type="ChEBI" id="CHEBI:32372"/>
        <dbReference type="ChEBI" id="CHEBI:136304"/>
        <dbReference type="ChEBI" id="CHEBI:136315"/>
    </reaction>
    <physiologicalReaction direction="left-to-right" evidence="15">
        <dbReference type="Rhea" id="RHEA:52077"/>
    </physiologicalReaction>
</comment>
<comment type="catalytic activity">
    <reaction evidence="10">
        <text>12-octadecanoyloxy-octadecanoate + H2O = 12-hydroxyoctadecanoate + octadecanoate + H(+)</text>
        <dbReference type="Rhea" id="RHEA:52080"/>
        <dbReference type="ChEBI" id="CHEBI:15377"/>
        <dbReference type="ChEBI" id="CHEBI:15378"/>
        <dbReference type="ChEBI" id="CHEBI:25629"/>
        <dbReference type="ChEBI" id="CHEBI:84201"/>
        <dbReference type="ChEBI" id="CHEBI:136330"/>
    </reaction>
    <physiologicalReaction direction="left-to-right" evidence="10">
        <dbReference type="Rhea" id="RHEA:52081"/>
    </physiologicalReaction>
</comment>
<comment type="similarity">
    <text evidence="3">Belongs to the AIG1 family.</text>
</comment>
<evidence type="ECO:0000256" key="7">
    <source>
        <dbReference type="ARBA" id="ARBA00047368"/>
    </source>
</evidence>
<comment type="catalytic activity">
    <reaction evidence="11">
        <text>12-(9Z-octadecenoyloxy)-octadecanoate + H2O = 12-hydroxyoctadecanoate + (9Z)-octadecenoate + H(+)</text>
        <dbReference type="Rhea" id="RHEA:52060"/>
        <dbReference type="ChEBI" id="CHEBI:15377"/>
        <dbReference type="ChEBI" id="CHEBI:15378"/>
        <dbReference type="ChEBI" id="CHEBI:30823"/>
        <dbReference type="ChEBI" id="CHEBI:84201"/>
        <dbReference type="ChEBI" id="CHEBI:136302"/>
    </reaction>
    <physiologicalReaction direction="left-to-right" evidence="11">
        <dbReference type="Rhea" id="RHEA:52061"/>
    </physiologicalReaction>
</comment>
<dbReference type="RefSeq" id="XP_026272841.1">
    <property type="nucleotide sequence ID" value="XM_026417056.2"/>
</dbReference>
<keyword evidence="17" id="KW-1185">Reference proteome</keyword>
<comment type="catalytic activity">
    <reaction evidence="1">
        <text>9-(9Z-hexadecenoyloxy)-octadecanoate + H2O = (9Z)-hexadecenoate + 9-hydroxy-octadecanoate + H(+)</text>
        <dbReference type="Rhea" id="RHEA:52068"/>
        <dbReference type="ChEBI" id="CHEBI:15377"/>
        <dbReference type="ChEBI" id="CHEBI:15378"/>
        <dbReference type="ChEBI" id="CHEBI:32372"/>
        <dbReference type="ChEBI" id="CHEBI:136286"/>
        <dbReference type="ChEBI" id="CHEBI:136309"/>
    </reaction>
    <physiologicalReaction direction="left-to-right" evidence="1">
        <dbReference type="Rhea" id="RHEA:52069"/>
    </physiologicalReaction>
</comment>
<comment type="catalytic activity">
    <reaction evidence="9">
        <text>9-hexadecanoyloxy-octadecanoate + H2O = 9-hydroxy-octadecanoate + hexadecanoate + H(+)</text>
        <dbReference type="Rhea" id="RHEA:52052"/>
        <dbReference type="ChEBI" id="CHEBI:7896"/>
        <dbReference type="ChEBI" id="CHEBI:15377"/>
        <dbReference type="ChEBI" id="CHEBI:15378"/>
        <dbReference type="ChEBI" id="CHEBI:83670"/>
        <dbReference type="ChEBI" id="CHEBI:136286"/>
    </reaction>
    <physiologicalReaction direction="left-to-right" evidence="9">
        <dbReference type="Rhea" id="RHEA:52053"/>
    </physiologicalReaction>
</comment>
<proteinExistence type="inferred from homology"/>
<dbReference type="InterPro" id="IPR006838">
    <property type="entry name" value="ADTRP_AIG1"/>
</dbReference>
<comment type="catalytic activity">
    <reaction evidence="12">
        <text>9-(9Z-octadecenoyloxy)-octadecanoate + H2O = 9-hydroxy-octadecanoate + (9Z)-octadecenoate + H(+)</text>
        <dbReference type="Rhea" id="RHEA:52048"/>
        <dbReference type="ChEBI" id="CHEBI:15377"/>
        <dbReference type="ChEBI" id="CHEBI:15378"/>
        <dbReference type="ChEBI" id="CHEBI:30823"/>
        <dbReference type="ChEBI" id="CHEBI:136282"/>
        <dbReference type="ChEBI" id="CHEBI:136286"/>
    </reaction>
    <physiologicalReaction direction="left-to-right" evidence="12">
        <dbReference type="Rhea" id="RHEA:52049"/>
    </physiologicalReaction>
</comment>
<evidence type="ECO:0000256" key="9">
    <source>
        <dbReference type="ARBA" id="ARBA00047863"/>
    </source>
</evidence>
<dbReference type="OrthoDB" id="1898221at2759"/>
<comment type="catalytic activity">
    <reaction evidence="16">
        <text>12-(9Z-hexadecenoyloxy)-octadecanoate + H2O = 12-hydroxyoctadecanoate + (9Z)-hexadecenoate + H(+)</text>
        <dbReference type="Rhea" id="RHEA:52072"/>
        <dbReference type="ChEBI" id="CHEBI:15377"/>
        <dbReference type="ChEBI" id="CHEBI:15378"/>
        <dbReference type="ChEBI" id="CHEBI:32372"/>
        <dbReference type="ChEBI" id="CHEBI:84201"/>
        <dbReference type="ChEBI" id="CHEBI:136312"/>
    </reaction>
    <physiologicalReaction direction="left-to-right" evidence="16">
        <dbReference type="Rhea" id="RHEA:52073"/>
    </physiologicalReaction>
</comment>
<comment type="subcellular location">
    <subcellularLocation>
        <location evidence="2">Endomembrane system</location>
        <topology evidence="2">Multi-pass membrane protein</topology>
    </subcellularLocation>
</comment>
<evidence type="ECO:0000256" key="16">
    <source>
        <dbReference type="ARBA" id="ARBA00049428"/>
    </source>
</evidence>
<evidence type="ECO:0000313" key="18">
    <source>
        <dbReference type="RefSeq" id="XP_026272841.1"/>
    </source>
</evidence>
<evidence type="ECO:0000313" key="17">
    <source>
        <dbReference type="Proteomes" id="UP000504606"/>
    </source>
</evidence>
<dbReference type="AlphaFoldDB" id="A0A6J1S0V6"/>
<dbReference type="Pfam" id="PF04750">
    <property type="entry name" value="Far-17a_AIG1"/>
    <property type="match status" value="1"/>
</dbReference>
<keyword evidence="4" id="KW-0812">Transmembrane</keyword>
<comment type="catalytic activity">
    <reaction evidence="13">
        <text>9-octadecanoyloxy-octadecanoate + H2O = 9-hydroxy-octadecanoate + octadecanoate + H(+)</text>
        <dbReference type="Rhea" id="RHEA:52096"/>
        <dbReference type="ChEBI" id="CHEBI:15377"/>
        <dbReference type="ChEBI" id="CHEBI:15378"/>
        <dbReference type="ChEBI" id="CHEBI:25629"/>
        <dbReference type="ChEBI" id="CHEBI:136286"/>
        <dbReference type="ChEBI" id="CHEBI:136373"/>
    </reaction>
    <physiologicalReaction direction="left-to-right" evidence="13">
        <dbReference type="Rhea" id="RHEA:52097"/>
    </physiologicalReaction>
</comment>
<evidence type="ECO:0000256" key="3">
    <source>
        <dbReference type="ARBA" id="ARBA00009300"/>
    </source>
</evidence>
<accession>A0A6J1S0V6</accession>
<dbReference type="KEGG" id="foc:113202694"/>
<evidence type="ECO:0000256" key="6">
    <source>
        <dbReference type="ARBA" id="ARBA00023136"/>
    </source>
</evidence>
<dbReference type="PANTHER" id="PTHR10989:SF16">
    <property type="entry name" value="AT02829P-RELATED"/>
    <property type="match status" value="1"/>
</dbReference>
<sequence length="239" mass="26544">MRGSTLFNTVAHCTTVYYYAHVLRYIADMRATVGDEKVLHNFIDFRPKFFTMWGLAAQALLFVLCSLHDFTRVFSPANPVRRAARGLRDLVLVGVAAPIAVTVTAMFWALFTLDRELVMPAALDKAIPVWLNHAMHSFVLVLVVVQVLAEPHHPPPLGLTLTLALAVSGGYIYTLLNEYAVTGRWIYPVFDVLGWPGRAALMAATIVLFLSQVLLAWAAVRARWGHAKSTSRGGKKRKD</sequence>
<comment type="catalytic activity">
    <reaction evidence="7">
        <text>12-hexadecanoyloxy-octadecanoate + H2O = 12-hydroxyoctadecanoate + hexadecanoate + H(+)</text>
        <dbReference type="Rhea" id="RHEA:52056"/>
        <dbReference type="ChEBI" id="CHEBI:7896"/>
        <dbReference type="ChEBI" id="CHEBI:15377"/>
        <dbReference type="ChEBI" id="CHEBI:15378"/>
        <dbReference type="ChEBI" id="CHEBI:83677"/>
        <dbReference type="ChEBI" id="CHEBI:84201"/>
    </reaction>
    <physiologicalReaction direction="left-to-right" evidence="7">
        <dbReference type="Rhea" id="RHEA:52057"/>
    </physiologicalReaction>
</comment>
<keyword evidence="5" id="KW-1133">Transmembrane helix</keyword>
<keyword evidence="6" id="KW-0472">Membrane</keyword>
<dbReference type="PANTHER" id="PTHR10989">
    <property type="entry name" value="ANDROGEN-INDUCED PROTEIN 1-RELATED"/>
    <property type="match status" value="1"/>
</dbReference>
<dbReference type="GO" id="GO:0012505">
    <property type="term" value="C:endomembrane system"/>
    <property type="evidence" value="ECO:0007669"/>
    <property type="project" value="UniProtKB-SubCell"/>
</dbReference>
<evidence type="ECO:0000256" key="10">
    <source>
        <dbReference type="ARBA" id="ARBA00048680"/>
    </source>
</evidence>
<evidence type="ECO:0000256" key="5">
    <source>
        <dbReference type="ARBA" id="ARBA00022989"/>
    </source>
</evidence>
<comment type="catalytic activity">
    <reaction evidence="14">
        <text>13-(9Z-octadecenoyloxy)-octadecanoate + H2O = 13-hydroxy-octadecanoate + (9Z)-octadecenoate + H(+)</text>
        <dbReference type="Rhea" id="RHEA:52064"/>
        <dbReference type="ChEBI" id="CHEBI:15377"/>
        <dbReference type="ChEBI" id="CHEBI:15378"/>
        <dbReference type="ChEBI" id="CHEBI:30823"/>
        <dbReference type="ChEBI" id="CHEBI:136303"/>
        <dbReference type="ChEBI" id="CHEBI:136304"/>
    </reaction>
    <physiologicalReaction direction="left-to-right" evidence="14">
        <dbReference type="Rhea" id="RHEA:52065"/>
    </physiologicalReaction>
</comment>